<dbReference type="Gene3D" id="3.40.190.80">
    <property type="match status" value="1"/>
</dbReference>
<dbReference type="Gene3D" id="3.30.540.10">
    <property type="entry name" value="Fructose-1,6-Bisphosphatase, subunit A, domain 1"/>
    <property type="match status" value="1"/>
</dbReference>
<evidence type="ECO:0000256" key="5">
    <source>
        <dbReference type="ARBA" id="ARBA00022801"/>
    </source>
</evidence>
<keyword evidence="10" id="KW-1185">Reference proteome</keyword>
<dbReference type="AlphaFoldDB" id="A0A5C5XPG6"/>
<dbReference type="CDD" id="cd01639">
    <property type="entry name" value="IMPase"/>
    <property type="match status" value="1"/>
</dbReference>
<evidence type="ECO:0000313" key="9">
    <source>
        <dbReference type="EMBL" id="TWT64459.1"/>
    </source>
</evidence>
<evidence type="ECO:0000313" key="10">
    <source>
        <dbReference type="Proteomes" id="UP000316095"/>
    </source>
</evidence>
<dbReference type="InterPro" id="IPR020583">
    <property type="entry name" value="Inositol_monoP_metal-BS"/>
</dbReference>
<dbReference type="FunFam" id="3.30.540.10:FF:000003">
    <property type="entry name" value="Inositol-1-monophosphatase"/>
    <property type="match status" value="1"/>
</dbReference>
<dbReference type="GO" id="GO:0007165">
    <property type="term" value="P:signal transduction"/>
    <property type="evidence" value="ECO:0007669"/>
    <property type="project" value="TreeGrafter"/>
</dbReference>
<dbReference type="Pfam" id="PF00459">
    <property type="entry name" value="Inositol_P"/>
    <property type="match status" value="1"/>
</dbReference>
<dbReference type="EMBL" id="SJPG01000001">
    <property type="protein sequence ID" value="TWT64459.1"/>
    <property type="molecule type" value="Genomic_DNA"/>
</dbReference>
<dbReference type="SUPFAM" id="SSF56655">
    <property type="entry name" value="Carbohydrate phosphatase"/>
    <property type="match status" value="1"/>
</dbReference>
<dbReference type="PROSITE" id="PS00630">
    <property type="entry name" value="IMP_2"/>
    <property type="match status" value="1"/>
</dbReference>
<dbReference type="RefSeq" id="WP_242631426.1">
    <property type="nucleotide sequence ID" value="NZ_SJPG01000001.1"/>
</dbReference>
<evidence type="ECO:0000256" key="3">
    <source>
        <dbReference type="ARBA" id="ARBA00009759"/>
    </source>
</evidence>
<dbReference type="Proteomes" id="UP000316095">
    <property type="component" value="Unassembled WGS sequence"/>
</dbReference>
<feature type="binding site" evidence="7">
    <location>
        <position position="87"/>
    </location>
    <ligand>
        <name>Mg(2+)</name>
        <dbReference type="ChEBI" id="CHEBI:18420"/>
        <label>1</label>
        <note>catalytic</note>
    </ligand>
</feature>
<evidence type="ECO:0000256" key="4">
    <source>
        <dbReference type="ARBA" id="ARBA00022723"/>
    </source>
</evidence>
<feature type="binding site" evidence="7">
    <location>
        <position position="90"/>
    </location>
    <ligand>
        <name>Mg(2+)</name>
        <dbReference type="ChEBI" id="CHEBI:18420"/>
        <label>2</label>
    </ligand>
</feature>
<comment type="catalytic activity">
    <reaction evidence="1 8">
        <text>a myo-inositol phosphate + H2O = myo-inositol + phosphate</text>
        <dbReference type="Rhea" id="RHEA:24056"/>
        <dbReference type="ChEBI" id="CHEBI:15377"/>
        <dbReference type="ChEBI" id="CHEBI:17268"/>
        <dbReference type="ChEBI" id="CHEBI:43474"/>
        <dbReference type="ChEBI" id="CHEBI:84139"/>
        <dbReference type="EC" id="3.1.3.25"/>
    </reaction>
</comment>
<dbReference type="InterPro" id="IPR020550">
    <property type="entry name" value="Inositol_monophosphatase_CS"/>
</dbReference>
<accession>A0A5C5XPG6</accession>
<dbReference type="PROSITE" id="PS00629">
    <property type="entry name" value="IMP_1"/>
    <property type="match status" value="1"/>
</dbReference>
<dbReference type="GO" id="GO:0006020">
    <property type="term" value="P:inositol metabolic process"/>
    <property type="evidence" value="ECO:0007669"/>
    <property type="project" value="TreeGrafter"/>
</dbReference>
<dbReference type="PANTHER" id="PTHR20854">
    <property type="entry name" value="INOSITOL MONOPHOSPHATASE"/>
    <property type="match status" value="1"/>
</dbReference>
<dbReference type="InterPro" id="IPR033942">
    <property type="entry name" value="IMPase"/>
</dbReference>
<evidence type="ECO:0000256" key="8">
    <source>
        <dbReference type="RuleBase" id="RU364068"/>
    </source>
</evidence>
<dbReference type="EC" id="3.1.3.25" evidence="8"/>
<evidence type="ECO:0000256" key="1">
    <source>
        <dbReference type="ARBA" id="ARBA00001033"/>
    </source>
</evidence>
<comment type="cofactor">
    <cofactor evidence="2 7 8">
        <name>Mg(2+)</name>
        <dbReference type="ChEBI" id="CHEBI:18420"/>
    </cofactor>
</comment>
<feature type="binding site" evidence="7">
    <location>
        <position position="70"/>
    </location>
    <ligand>
        <name>Mg(2+)</name>
        <dbReference type="ChEBI" id="CHEBI:18420"/>
        <label>1</label>
        <note>catalytic</note>
    </ligand>
</feature>
<dbReference type="GO" id="GO:0008934">
    <property type="term" value="F:inositol monophosphate 1-phosphatase activity"/>
    <property type="evidence" value="ECO:0007669"/>
    <property type="project" value="InterPro"/>
</dbReference>
<comment type="caution">
    <text evidence="9">The sequence shown here is derived from an EMBL/GenBank/DDBJ whole genome shotgun (WGS) entry which is preliminary data.</text>
</comment>
<gene>
    <name evidence="9" type="primary">suhB_2</name>
    <name evidence="9" type="ORF">Pan54_52230</name>
</gene>
<proteinExistence type="inferred from homology"/>
<reference evidence="9 10" key="1">
    <citation type="submission" date="2019-02" db="EMBL/GenBank/DDBJ databases">
        <title>Deep-cultivation of Planctomycetes and their phenomic and genomic characterization uncovers novel biology.</title>
        <authorList>
            <person name="Wiegand S."/>
            <person name="Jogler M."/>
            <person name="Boedeker C."/>
            <person name="Pinto D."/>
            <person name="Vollmers J."/>
            <person name="Rivas-Marin E."/>
            <person name="Kohn T."/>
            <person name="Peeters S.H."/>
            <person name="Heuer A."/>
            <person name="Rast P."/>
            <person name="Oberbeckmann S."/>
            <person name="Bunk B."/>
            <person name="Jeske O."/>
            <person name="Meyerdierks A."/>
            <person name="Storesund J.E."/>
            <person name="Kallscheuer N."/>
            <person name="Luecker S."/>
            <person name="Lage O.M."/>
            <person name="Pohl T."/>
            <person name="Merkel B.J."/>
            <person name="Hornburger P."/>
            <person name="Mueller R.-W."/>
            <person name="Bruemmer F."/>
            <person name="Labrenz M."/>
            <person name="Spormann A.M."/>
            <person name="Op Den Camp H."/>
            <person name="Overmann J."/>
            <person name="Amann R."/>
            <person name="Jetten M.S.M."/>
            <person name="Mascher T."/>
            <person name="Medema M.H."/>
            <person name="Devos D.P."/>
            <person name="Kaster A.-K."/>
            <person name="Ovreas L."/>
            <person name="Rohde M."/>
            <person name="Galperin M.Y."/>
            <person name="Jogler C."/>
        </authorList>
    </citation>
    <scope>NUCLEOTIDE SEQUENCE [LARGE SCALE GENOMIC DNA]</scope>
    <source>
        <strain evidence="9 10">Pan54</strain>
    </source>
</reference>
<comment type="similarity">
    <text evidence="3 8">Belongs to the inositol monophosphatase superfamily.</text>
</comment>
<name>A0A5C5XPG6_9PLAN</name>
<evidence type="ECO:0000256" key="6">
    <source>
        <dbReference type="ARBA" id="ARBA00022842"/>
    </source>
</evidence>
<evidence type="ECO:0000256" key="7">
    <source>
        <dbReference type="PIRSR" id="PIRSR600760-2"/>
    </source>
</evidence>
<dbReference type="GO" id="GO:0046872">
    <property type="term" value="F:metal ion binding"/>
    <property type="evidence" value="ECO:0007669"/>
    <property type="project" value="UniProtKB-KW"/>
</dbReference>
<dbReference type="InterPro" id="IPR000760">
    <property type="entry name" value="Inositol_monophosphatase-like"/>
</dbReference>
<sequence length="265" mass="28573">MADTDSWQLMKTTAESAAREAGGVLLRWRSRFSVSEKSRSNLVTDADLDSQNTIVEILQNAFPDHRLLGEEGLSKQDSNSEYQWIIDPLDGTGNYVHGFPYYCVSIGLEYQGRLILGVIYDPTRDELYSAVEGCGATRNGESLVVSGTQSLAQAMCVASLPVAGDPEHPAFKRFVNVLPHAQTIQRLGSAALNLAYLASGNLDAFWSTTLYPWDIAAGVVIVREAGGLANGLDASALDVHQGVILATSSSQLQSELLPLLNTTPQ</sequence>
<keyword evidence="4 7" id="KW-0479">Metal-binding</keyword>
<evidence type="ECO:0000256" key="2">
    <source>
        <dbReference type="ARBA" id="ARBA00001946"/>
    </source>
</evidence>
<keyword evidence="5 8" id="KW-0378">Hydrolase</keyword>
<organism evidence="9 10">
    <name type="scientific">Rubinisphaera italica</name>
    <dbReference type="NCBI Taxonomy" id="2527969"/>
    <lineage>
        <taxon>Bacteria</taxon>
        <taxon>Pseudomonadati</taxon>
        <taxon>Planctomycetota</taxon>
        <taxon>Planctomycetia</taxon>
        <taxon>Planctomycetales</taxon>
        <taxon>Planctomycetaceae</taxon>
        <taxon>Rubinisphaera</taxon>
    </lineage>
</organism>
<dbReference type="PANTHER" id="PTHR20854:SF4">
    <property type="entry name" value="INOSITOL-1-MONOPHOSPHATASE-RELATED"/>
    <property type="match status" value="1"/>
</dbReference>
<feature type="binding site" evidence="7">
    <location>
        <position position="214"/>
    </location>
    <ligand>
        <name>Mg(2+)</name>
        <dbReference type="ChEBI" id="CHEBI:18420"/>
        <label>1</label>
        <note>catalytic</note>
    </ligand>
</feature>
<dbReference type="GO" id="GO:0046854">
    <property type="term" value="P:phosphatidylinositol phosphate biosynthetic process"/>
    <property type="evidence" value="ECO:0007669"/>
    <property type="project" value="InterPro"/>
</dbReference>
<feature type="binding site" evidence="7">
    <location>
        <position position="89"/>
    </location>
    <ligand>
        <name>Mg(2+)</name>
        <dbReference type="ChEBI" id="CHEBI:18420"/>
        <label>1</label>
        <note>catalytic</note>
    </ligand>
</feature>
<dbReference type="PRINTS" id="PR00377">
    <property type="entry name" value="IMPHPHTASES"/>
</dbReference>
<protein>
    <recommendedName>
        <fullName evidence="8">Inositol-1-monophosphatase</fullName>
        <ecNumber evidence="8">3.1.3.25</ecNumber>
    </recommendedName>
</protein>
<keyword evidence="6 7" id="KW-0460">Magnesium</keyword>